<dbReference type="PANTHER" id="PTHR37291">
    <property type="entry name" value="5-METHYLCYTOSINE-SPECIFIC RESTRICTION ENZYME B"/>
    <property type="match status" value="1"/>
</dbReference>
<dbReference type="AlphaFoldDB" id="A0A2Z6G878"/>
<evidence type="ECO:0000259" key="1">
    <source>
        <dbReference type="Pfam" id="PF07728"/>
    </source>
</evidence>
<dbReference type="InterPro" id="IPR027417">
    <property type="entry name" value="P-loop_NTPase"/>
</dbReference>
<dbReference type="InterPro" id="IPR011704">
    <property type="entry name" value="ATPase_dyneun-rel_AAA"/>
</dbReference>
<dbReference type="KEGG" id="fam:OYT1_ch0090"/>
<dbReference type="InterPro" id="IPR052934">
    <property type="entry name" value="Methyl-DNA_Rec/Restrict_Enz"/>
</dbReference>
<name>A0A2Z6G878_9PROT</name>
<dbReference type="RefSeq" id="WP_119283438.1">
    <property type="nucleotide sequence ID" value="NZ_AP018738.1"/>
</dbReference>
<dbReference type="GO" id="GO:0016887">
    <property type="term" value="F:ATP hydrolysis activity"/>
    <property type="evidence" value="ECO:0007669"/>
    <property type="project" value="InterPro"/>
</dbReference>
<dbReference type="OrthoDB" id="9781481at2"/>
<dbReference type="Gene3D" id="3.40.50.300">
    <property type="entry name" value="P-loop containing nucleotide triphosphate hydrolases"/>
    <property type="match status" value="1"/>
</dbReference>
<evidence type="ECO:0000313" key="2">
    <source>
        <dbReference type="EMBL" id="BBE49666.1"/>
    </source>
</evidence>
<dbReference type="Pfam" id="PF07728">
    <property type="entry name" value="AAA_5"/>
    <property type="match status" value="1"/>
</dbReference>
<dbReference type="SUPFAM" id="SSF52540">
    <property type="entry name" value="P-loop containing nucleoside triphosphate hydrolases"/>
    <property type="match status" value="1"/>
</dbReference>
<gene>
    <name evidence="2" type="ORF">OYT1_ch0090</name>
</gene>
<proteinExistence type="predicted"/>
<sequence>MSDFQKQYALWDEFLSVWPAARLATMTLDEYSLAGSKDSFTYWIESRLDEMGSIWGGSSFKFGVFSRKDTEDKKSDAKLSYSDTHGWYSSLGTTAGAAFAQVRGFVAQVADWATKGDLDAIDSFEHLGEAFKWKIAFHYQNRQAPVIVDIFKRAPLAVFVGGTASQSMATLQKATLAKRPDGLDILEFGKQVWEVWSQKNLAIWKLSHGNPPSFTDAERQQYLDGQLAVMHRDTGKEQGKKFAEAPVGTLFFLCHGNSTQRIGQFTSEAMPCAKGDGWLQRSYRVLKPAKRTDRYTTNSKNWSPQGNSTFWQVGAHDLPEFEATLLKPFFGTDLAEVATLAGEPIEAASLGDGAAPSPSPTTAASSNKSTITCFNRIYYGPPGTGKTYTLMQLLKRDYEPQAASISTEEWRAQIIAEKVAVLKWWEGAAAALYDLGGNATVPAIAEHPFIKAIAAAKNRTQGIKQTLWGTLQHHTVESSATVNTKLRMSPSIFDKKADSEWMFAGDWQDACADVITLVDQLKVGQQDAAKVQRYSFVTFHQSYGYEEFVEGLRPVLNSDGEASEVEYEIRPGAFKELCRKARQAPEQRFAMVIDEINRGNISKIFGELITLIEPDKRDPLNGSTPPLELTLAYSGEKFSVPANVDIIGTMNTAC</sequence>
<reference evidence="2 3" key="1">
    <citation type="submission" date="2018-06" db="EMBL/GenBank/DDBJ databases">
        <title>OYT1 Genome Sequencing.</title>
        <authorList>
            <person name="Kato S."/>
            <person name="Itoh T."/>
            <person name="Ohkuma M."/>
        </authorList>
    </citation>
    <scope>NUCLEOTIDE SEQUENCE [LARGE SCALE GENOMIC DNA]</scope>
    <source>
        <strain evidence="2 3">OYT1</strain>
    </source>
</reference>
<evidence type="ECO:0000313" key="3">
    <source>
        <dbReference type="Proteomes" id="UP000033070"/>
    </source>
</evidence>
<protein>
    <submittedName>
        <fullName evidence="2">5-methylcytosine-specific restriction enzyme B</fullName>
    </submittedName>
</protein>
<dbReference type="EMBL" id="AP018738">
    <property type="protein sequence ID" value="BBE49666.1"/>
    <property type="molecule type" value="Genomic_DNA"/>
</dbReference>
<keyword evidence="3" id="KW-1185">Reference proteome</keyword>
<dbReference type="Proteomes" id="UP000033070">
    <property type="component" value="Chromosome"/>
</dbReference>
<feature type="domain" description="ATPase dynein-related AAA" evidence="1">
    <location>
        <begin position="532"/>
        <end position="652"/>
    </location>
</feature>
<accession>A0A2Z6G878</accession>
<dbReference type="PANTHER" id="PTHR37291:SF1">
    <property type="entry name" value="TYPE IV METHYL-DIRECTED RESTRICTION ENZYME ECOKMCRB SUBUNIT"/>
    <property type="match status" value="1"/>
</dbReference>
<organism evidence="2 3">
    <name type="scientific">Ferriphaselus amnicola</name>
    <dbReference type="NCBI Taxonomy" id="1188319"/>
    <lineage>
        <taxon>Bacteria</taxon>
        <taxon>Pseudomonadati</taxon>
        <taxon>Pseudomonadota</taxon>
        <taxon>Betaproteobacteria</taxon>
        <taxon>Nitrosomonadales</taxon>
        <taxon>Gallionellaceae</taxon>
        <taxon>Ferriphaselus</taxon>
    </lineage>
</organism>
<dbReference type="GO" id="GO:0005524">
    <property type="term" value="F:ATP binding"/>
    <property type="evidence" value="ECO:0007669"/>
    <property type="project" value="InterPro"/>
</dbReference>